<proteinExistence type="predicted"/>
<dbReference type="Proteomes" id="UP000198775">
    <property type="component" value="Unassembled WGS sequence"/>
</dbReference>
<organism evidence="2 3">
    <name type="scientific">Halorientalis persicus</name>
    <dbReference type="NCBI Taxonomy" id="1367881"/>
    <lineage>
        <taxon>Archaea</taxon>
        <taxon>Methanobacteriati</taxon>
        <taxon>Methanobacteriota</taxon>
        <taxon>Stenosarchaea group</taxon>
        <taxon>Halobacteria</taxon>
        <taxon>Halobacteriales</taxon>
        <taxon>Haloarculaceae</taxon>
        <taxon>Halorientalis</taxon>
    </lineage>
</organism>
<accession>A0A1H8NS52</accession>
<dbReference type="EMBL" id="FOCX01000011">
    <property type="protein sequence ID" value="SEO32440.1"/>
    <property type="molecule type" value="Genomic_DNA"/>
</dbReference>
<evidence type="ECO:0000256" key="1">
    <source>
        <dbReference type="SAM" id="MobiDB-lite"/>
    </source>
</evidence>
<evidence type="ECO:0000313" key="3">
    <source>
        <dbReference type="Proteomes" id="UP000198775"/>
    </source>
</evidence>
<feature type="compositionally biased region" description="Basic residues" evidence="1">
    <location>
        <begin position="67"/>
        <end position="80"/>
    </location>
</feature>
<dbReference type="OrthoDB" id="242374at2157"/>
<gene>
    <name evidence="2" type="ORF">SAMN05216388_101130</name>
</gene>
<dbReference type="AlphaFoldDB" id="A0A1H8NS52"/>
<feature type="compositionally biased region" description="Acidic residues" evidence="1">
    <location>
        <begin position="37"/>
        <end position="60"/>
    </location>
</feature>
<sequence length="80" mass="9222">MTDSETTHETVPTMTYLPDHLLAGQSKIPTVRTIDDDRTDDDRTDDEETDGEASDTDSDPTAEFCRSWRRHRSRSRSFPF</sequence>
<dbReference type="RefSeq" id="WP_092660616.1">
    <property type="nucleotide sequence ID" value="NZ_FOCX01000011.1"/>
</dbReference>
<reference evidence="3" key="1">
    <citation type="submission" date="2016-10" db="EMBL/GenBank/DDBJ databases">
        <authorList>
            <person name="Varghese N."/>
            <person name="Submissions S."/>
        </authorList>
    </citation>
    <scope>NUCLEOTIDE SEQUENCE [LARGE SCALE GENOMIC DNA]</scope>
    <source>
        <strain evidence="3">IBRC-M 10043</strain>
    </source>
</reference>
<feature type="region of interest" description="Disordered" evidence="1">
    <location>
        <begin position="1"/>
        <end position="80"/>
    </location>
</feature>
<keyword evidence="3" id="KW-1185">Reference proteome</keyword>
<protein>
    <submittedName>
        <fullName evidence="2">Uncharacterized protein</fullName>
    </submittedName>
</protein>
<evidence type="ECO:0000313" key="2">
    <source>
        <dbReference type="EMBL" id="SEO32440.1"/>
    </source>
</evidence>
<name>A0A1H8NS52_9EURY</name>